<organism evidence="4 5">
    <name type="scientific">Acidisoma cellulosilyticum</name>
    <dbReference type="NCBI Taxonomy" id="2802395"/>
    <lineage>
        <taxon>Bacteria</taxon>
        <taxon>Pseudomonadati</taxon>
        <taxon>Pseudomonadota</taxon>
        <taxon>Alphaproteobacteria</taxon>
        <taxon>Acetobacterales</taxon>
        <taxon>Acidocellaceae</taxon>
        <taxon>Acidisoma</taxon>
    </lineage>
</organism>
<dbReference type="PROSITE" id="PS51186">
    <property type="entry name" value="GNAT"/>
    <property type="match status" value="1"/>
</dbReference>
<dbReference type="CDD" id="cd04301">
    <property type="entry name" value="NAT_SF"/>
    <property type="match status" value="1"/>
</dbReference>
<dbReference type="AlphaFoldDB" id="A0A964E4G9"/>
<dbReference type="InterPro" id="IPR000182">
    <property type="entry name" value="GNAT_dom"/>
</dbReference>
<sequence>MDSNTALPLGYSSVPPGQIANVVTCLEMLARPALQAAPPFPPDLHLVALDRSDLAAYRALFRTVGEAWLWCSRLVMPDTELAEILNDPRVDILVLRQANRDVGILELDFREAGVCELAFFGLAPGLTGQKLGRTMMNVAIERAWSQQIARFWVHTCTFDHPAAVAFYKSSGFTPFAFQVELSPDPRLTGDLSEDAAPHVPLIRP</sequence>
<gene>
    <name evidence="4" type="ORF">ACELLULO517_11970</name>
</gene>
<reference evidence="4 5" key="1">
    <citation type="journal article" date="2021" name="Microorganisms">
        <title>Acidisoma silvae sp. nov. and Acidisomacellulosilytica sp. nov., Two Acidophilic Bacteria Isolated from Decaying Wood, Hydrolyzing Cellulose and Producing Poly-3-hydroxybutyrate.</title>
        <authorList>
            <person name="Mieszkin S."/>
            <person name="Pouder E."/>
            <person name="Uroz S."/>
            <person name="Simon-Colin C."/>
            <person name="Alain K."/>
        </authorList>
    </citation>
    <scope>NUCLEOTIDE SEQUENCE [LARGE SCALE GENOMIC DNA]</scope>
    <source>
        <strain evidence="4 5">HW T5.17</strain>
    </source>
</reference>
<dbReference type="SUPFAM" id="SSF55729">
    <property type="entry name" value="Acyl-CoA N-acyltransferases (Nat)"/>
    <property type="match status" value="1"/>
</dbReference>
<dbReference type="Pfam" id="PF00583">
    <property type="entry name" value="Acetyltransf_1"/>
    <property type="match status" value="1"/>
</dbReference>
<comment type="caution">
    <text evidence="4">The sequence shown here is derived from an EMBL/GenBank/DDBJ whole genome shotgun (WGS) entry which is preliminary data.</text>
</comment>
<dbReference type="Gene3D" id="3.40.630.30">
    <property type="match status" value="1"/>
</dbReference>
<dbReference type="PANTHER" id="PTHR43800:SF1">
    <property type="entry name" value="PEPTIDYL-LYSINE N-ACETYLTRANSFERASE YJAB"/>
    <property type="match status" value="1"/>
</dbReference>
<keyword evidence="5" id="KW-1185">Reference proteome</keyword>
<accession>A0A964E4G9</accession>
<dbReference type="InterPro" id="IPR016181">
    <property type="entry name" value="Acyl_CoA_acyltransferase"/>
</dbReference>
<dbReference type="RefSeq" id="WP_227307600.1">
    <property type="nucleotide sequence ID" value="NZ_JAESVA010000003.1"/>
</dbReference>
<protein>
    <submittedName>
        <fullName evidence="4">GNAT family N-acetyltransferase</fullName>
    </submittedName>
</protein>
<proteinExistence type="predicted"/>
<evidence type="ECO:0000256" key="2">
    <source>
        <dbReference type="ARBA" id="ARBA00023315"/>
    </source>
</evidence>
<dbReference type="GO" id="GO:0016747">
    <property type="term" value="F:acyltransferase activity, transferring groups other than amino-acyl groups"/>
    <property type="evidence" value="ECO:0007669"/>
    <property type="project" value="InterPro"/>
</dbReference>
<feature type="domain" description="N-acetyltransferase" evidence="3">
    <location>
        <begin position="44"/>
        <end position="204"/>
    </location>
</feature>
<dbReference type="PANTHER" id="PTHR43800">
    <property type="entry name" value="PEPTIDYL-LYSINE N-ACETYLTRANSFERASE YJAB"/>
    <property type="match status" value="1"/>
</dbReference>
<keyword evidence="1" id="KW-0808">Transferase</keyword>
<evidence type="ECO:0000259" key="3">
    <source>
        <dbReference type="PROSITE" id="PS51186"/>
    </source>
</evidence>
<dbReference type="Proteomes" id="UP000721844">
    <property type="component" value="Unassembled WGS sequence"/>
</dbReference>
<dbReference type="EMBL" id="JAESVA010000003">
    <property type="protein sequence ID" value="MCB8880953.1"/>
    <property type="molecule type" value="Genomic_DNA"/>
</dbReference>
<evidence type="ECO:0000256" key="1">
    <source>
        <dbReference type="ARBA" id="ARBA00022679"/>
    </source>
</evidence>
<name>A0A964E4G9_9PROT</name>
<keyword evidence="2" id="KW-0012">Acyltransferase</keyword>
<evidence type="ECO:0000313" key="5">
    <source>
        <dbReference type="Proteomes" id="UP000721844"/>
    </source>
</evidence>
<evidence type="ECO:0000313" key="4">
    <source>
        <dbReference type="EMBL" id="MCB8880953.1"/>
    </source>
</evidence>